<dbReference type="InterPro" id="IPR036412">
    <property type="entry name" value="HAD-like_sf"/>
</dbReference>
<dbReference type="GO" id="GO:0006281">
    <property type="term" value="P:DNA repair"/>
    <property type="evidence" value="ECO:0007669"/>
    <property type="project" value="TreeGrafter"/>
</dbReference>
<evidence type="ECO:0000313" key="2">
    <source>
        <dbReference type="Proteomes" id="UP000014680"/>
    </source>
</evidence>
<organism evidence="1 2">
    <name type="scientific">Entamoeba invadens IP1</name>
    <dbReference type="NCBI Taxonomy" id="370355"/>
    <lineage>
        <taxon>Eukaryota</taxon>
        <taxon>Amoebozoa</taxon>
        <taxon>Evosea</taxon>
        <taxon>Archamoebae</taxon>
        <taxon>Mastigamoebida</taxon>
        <taxon>Entamoebidae</taxon>
        <taxon>Entamoeba</taxon>
    </lineage>
</organism>
<dbReference type="SFLD" id="SFLDG01129">
    <property type="entry name" value="C1.5:_HAD__Beta-PGM__Phosphata"/>
    <property type="match status" value="1"/>
</dbReference>
<dbReference type="AlphaFoldDB" id="A0A0A1UEU9"/>
<protein>
    <recommendedName>
        <fullName evidence="3">Phosphoglycolate phosphatase</fullName>
    </recommendedName>
</protein>
<evidence type="ECO:0000313" key="1">
    <source>
        <dbReference type="EMBL" id="ELP95095.1"/>
    </source>
</evidence>
<dbReference type="Pfam" id="PF13419">
    <property type="entry name" value="HAD_2"/>
    <property type="match status" value="1"/>
</dbReference>
<keyword evidence="2" id="KW-1185">Reference proteome</keyword>
<dbReference type="SFLD" id="SFLDS00003">
    <property type="entry name" value="Haloacid_Dehalogenase"/>
    <property type="match status" value="1"/>
</dbReference>
<name>A0A0A1UEU9_ENTIV</name>
<evidence type="ECO:0008006" key="3">
    <source>
        <dbReference type="Google" id="ProtNLM"/>
    </source>
</evidence>
<dbReference type="InterPro" id="IPR050155">
    <property type="entry name" value="HAD-like_hydrolase_sf"/>
</dbReference>
<gene>
    <name evidence="1" type="ORF">EIN_254290</name>
</gene>
<reference evidence="1 2" key="1">
    <citation type="submission" date="2012-10" db="EMBL/GenBank/DDBJ databases">
        <authorList>
            <person name="Zafar N."/>
            <person name="Inman J."/>
            <person name="Hall N."/>
            <person name="Lorenzi H."/>
            <person name="Caler E."/>
        </authorList>
    </citation>
    <scope>NUCLEOTIDE SEQUENCE [LARGE SCALE GENOMIC DNA]</scope>
    <source>
        <strain evidence="1 2">IP1</strain>
    </source>
</reference>
<dbReference type="EMBL" id="KB206169">
    <property type="protein sequence ID" value="ELP95095.1"/>
    <property type="molecule type" value="Genomic_DNA"/>
</dbReference>
<dbReference type="GeneID" id="14894040"/>
<dbReference type="RefSeq" id="XP_004261866.1">
    <property type="nucleotide sequence ID" value="XM_004261818.1"/>
</dbReference>
<dbReference type="KEGG" id="eiv:EIN_254290"/>
<dbReference type="Gene3D" id="3.40.50.1000">
    <property type="entry name" value="HAD superfamily/HAD-like"/>
    <property type="match status" value="1"/>
</dbReference>
<proteinExistence type="predicted"/>
<dbReference type="OrthoDB" id="24559at2759"/>
<dbReference type="CDD" id="cd01427">
    <property type="entry name" value="HAD_like"/>
    <property type="match status" value="1"/>
</dbReference>
<dbReference type="SUPFAM" id="SSF56784">
    <property type="entry name" value="HAD-like"/>
    <property type="match status" value="1"/>
</dbReference>
<dbReference type="GO" id="GO:0008967">
    <property type="term" value="F:phosphoglycolate phosphatase activity"/>
    <property type="evidence" value="ECO:0007669"/>
    <property type="project" value="TreeGrafter"/>
</dbReference>
<sequence>MTHQGRWVTEKEEMSIRYKAIVIDHDDTAFDSTPSVHYPAYVRYCEEKMPKDFKMLTLEGWYEMLWHSDISVYQKEVMKLTPEEQKIEFFMWKEFVGRFTPNMFPGFLEFLKEFRRRGGIIAVCSHSTQDDIERNYARYNFQPEVIYGYSREHPEMCKPYTYPIENLKEKYHLEAKDIAMIDDLSPGFQMAKKCGVDCIGVIYGKGHDTIKGEIAKTCKKTFDTVEGLKEYILMNTEE</sequence>
<dbReference type="Proteomes" id="UP000014680">
    <property type="component" value="Unassembled WGS sequence"/>
</dbReference>
<dbReference type="VEuPathDB" id="AmoebaDB:EIN_254290"/>
<dbReference type="InterPro" id="IPR023214">
    <property type="entry name" value="HAD_sf"/>
</dbReference>
<accession>A0A0A1UEU9</accession>
<dbReference type="InterPro" id="IPR041492">
    <property type="entry name" value="HAD_2"/>
</dbReference>
<dbReference type="PANTHER" id="PTHR43434">
    <property type="entry name" value="PHOSPHOGLYCOLATE PHOSPHATASE"/>
    <property type="match status" value="1"/>
</dbReference>
<dbReference type="PANTHER" id="PTHR43434:SF1">
    <property type="entry name" value="PHOSPHOGLYCOLATE PHOSPHATASE"/>
    <property type="match status" value="1"/>
</dbReference>